<organism evidence="9 10">
    <name type="scientific">Streptomyces bikiniensis</name>
    <dbReference type="NCBI Taxonomy" id="1896"/>
    <lineage>
        <taxon>Bacteria</taxon>
        <taxon>Bacillati</taxon>
        <taxon>Actinomycetota</taxon>
        <taxon>Actinomycetes</taxon>
        <taxon>Kitasatosporales</taxon>
        <taxon>Streptomycetaceae</taxon>
        <taxon>Streptomyces</taxon>
    </lineage>
</organism>
<sequence length="549" mass="58347">MNTLFHDLVPAELRARWTAEGRYPGKTLFELFEERVAAHPEAPAVIDGEGTMSYAELHRAALGTARALVEAGTRPGDVVAVNLANGRTACVVDLAAAAAGAVCLPYPVGRRRQETFAMLRRSRASVAVVTRRIGGTDHGLMLEELRPELPYLREVFVLGEPPAGMRSLDAVLADPPEPLDPPVRPDPDSAARLLVSSGSEAEPKMVAYSHNALAGGRGEFVRSLVRGEEPPRIMFLVPLASSFGSTGTSVTIAVLGGTLVVLPRFDAAAAVTAIERHRPTHVMGVPTMFQEMLADPRLAPGAPDRIDTSSLTALVCGGAGVDPQTVADCVRAFGCAFVNLYGSADGVNCHTQVEDDLATVQTTAGRPNPAVTEIRITGDDGREVPAGEVGEIWSRGPMSPLCYVNAPELDRQYRTEGGWVRTGDLGRIDGTGRLNVTGRKKEIIIRAGLNISPAEVEQGVNTHPSVKSAVCLGVPDPLLGERVCVWVVPLPGTEVPDLEGMRSFLYEEQGMERAKLPELFHVVDELPISPAGKVDKHALRASVTASAGS</sequence>
<evidence type="ECO:0000256" key="6">
    <source>
        <dbReference type="ARBA" id="ARBA00042773"/>
    </source>
</evidence>
<dbReference type="PANTHER" id="PTHR43767:SF8">
    <property type="entry name" value="LONG-CHAIN-FATTY-ACID--COA LIGASE"/>
    <property type="match status" value="1"/>
</dbReference>
<dbReference type="CDD" id="cd04433">
    <property type="entry name" value="AFD_class_I"/>
    <property type="match status" value="1"/>
</dbReference>
<dbReference type="InterPro" id="IPR045851">
    <property type="entry name" value="AMP-bd_C_sf"/>
</dbReference>
<dbReference type="Proteomes" id="UP001614391">
    <property type="component" value="Unassembled WGS sequence"/>
</dbReference>
<evidence type="ECO:0000313" key="9">
    <source>
        <dbReference type="EMBL" id="MFI9118341.1"/>
    </source>
</evidence>
<dbReference type="Gene3D" id="3.30.300.30">
    <property type="match status" value="1"/>
</dbReference>
<dbReference type="Pfam" id="PF00501">
    <property type="entry name" value="AMP-binding"/>
    <property type="match status" value="1"/>
</dbReference>
<evidence type="ECO:0000256" key="5">
    <source>
        <dbReference type="ARBA" id="ARBA00039545"/>
    </source>
</evidence>
<keyword evidence="10" id="KW-1185">Reference proteome</keyword>
<feature type="domain" description="AMP-binding enzyme C-terminal" evidence="8">
    <location>
        <begin position="455"/>
        <end position="533"/>
    </location>
</feature>
<reference evidence="9 10" key="1">
    <citation type="submission" date="2024-10" db="EMBL/GenBank/DDBJ databases">
        <title>The Natural Products Discovery Center: Release of the First 8490 Sequenced Strains for Exploring Actinobacteria Biosynthetic Diversity.</title>
        <authorList>
            <person name="Kalkreuter E."/>
            <person name="Kautsar S.A."/>
            <person name="Yang D."/>
            <person name="Bader C.D."/>
            <person name="Teijaro C.N."/>
            <person name="Fluegel L."/>
            <person name="Davis C.M."/>
            <person name="Simpson J.R."/>
            <person name="Lauterbach L."/>
            <person name="Steele A.D."/>
            <person name="Gui C."/>
            <person name="Meng S."/>
            <person name="Li G."/>
            <person name="Viehrig K."/>
            <person name="Ye F."/>
            <person name="Su P."/>
            <person name="Kiefer A.F."/>
            <person name="Nichols A."/>
            <person name="Cepeda A.J."/>
            <person name="Yan W."/>
            <person name="Fan B."/>
            <person name="Jiang Y."/>
            <person name="Adhikari A."/>
            <person name="Zheng C.-J."/>
            <person name="Schuster L."/>
            <person name="Cowan T.M."/>
            <person name="Smanski M.J."/>
            <person name="Chevrette M.G."/>
            <person name="De Carvalho L.P.S."/>
            <person name="Shen B."/>
        </authorList>
    </citation>
    <scope>NUCLEOTIDE SEQUENCE [LARGE SCALE GENOMIC DNA]</scope>
    <source>
        <strain evidence="9 10">NPDC053346</strain>
    </source>
</reference>
<evidence type="ECO:0000256" key="1">
    <source>
        <dbReference type="ARBA" id="ARBA00004170"/>
    </source>
</evidence>
<dbReference type="PANTHER" id="PTHR43767">
    <property type="entry name" value="LONG-CHAIN-FATTY-ACID--COA LIGASE"/>
    <property type="match status" value="1"/>
</dbReference>
<dbReference type="InterPro" id="IPR042099">
    <property type="entry name" value="ANL_N_sf"/>
</dbReference>
<proteinExistence type="predicted"/>
<dbReference type="InterPro" id="IPR050237">
    <property type="entry name" value="ATP-dep_AMP-bd_enzyme"/>
</dbReference>
<protein>
    <recommendedName>
        <fullName evidence="5">Long-chain-fatty-acid--CoA ligase</fullName>
        <ecNumber evidence="4">6.2.1.3</ecNumber>
    </recommendedName>
    <alternativeName>
        <fullName evidence="6">Long-chain acyl-CoA synthetase</fullName>
    </alternativeName>
</protein>
<evidence type="ECO:0000256" key="3">
    <source>
        <dbReference type="ARBA" id="ARBA00022598"/>
    </source>
</evidence>
<dbReference type="InterPro" id="IPR025110">
    <property type="entry name" value="AMP-bd_C"/>
</dbReference>
<evidence type="ECO:0000259" key="7">
    <source>
        <dbReference type="Pfam" id="PF00501"/>
    </source>
</evidence>
<comment type="subcellular location">
    <subcellularLocation>
        <location evidence="1">Membrane</location>
        <topology evidence="1">Peripheral membrane protein</topology>
    </subcellularLocation>
</comment>
<dbReference type="EMBL" id="JBITYT010000001">
    <property type="protein sequence ID" value="MFI9118341.1"/>
    <property type="molecule type" value="Genomic_DNA"/>
</dbReference>
<dbReference type="InterPro" id="IPR000873">
    <property type="entry name" value="AMP-dep_synth/lig_dom"/>
</dbReference>
<comment type="pathway">
    <text evidence="2">Lipid metabolism; fatty acid beta-oxidation.</text>
</comment>
<dbReference type="SUPFAM" id="SSF56801">
    <property type="entry name" value="Acetyl-CoA synthetase-like"/>
    <property type="match status" value="1"/>
</dbReference>
<dbReference type="Gene3D" id="3.40.50.12780">
    <property type="entry name" value="N-terminal domain of ligase-like"/>
    <property type="match status" value="1"/>
</dbReference>
<name>A0ABW8CN89_STRBI</name>
<dbReference type="RefSeq" id="WP_399610140.1">
    <property type="nucleotide sequence ID" value="NZ_JBITYT010000001.1"/>
</dbReference>
<evidence type="ECO:0000256" key="4">
    <source>
        <dbReference type="ARBA" id="ARBA00026121"/>
    </source>
</evidence>
<feature type="domain" description="AMP-dependent synthetase/ligase" evidence="7">
    <location>
        <begin position="32"/>
        <end position="400"/>
    </location>
</feature>
<dbReference type="EC" id="6.2.1.3" evidence="4"/>
<keyword evidence="3" id="KW-0436">Ligase</keyword>
<gene>
    <name evidence="9" type="ORF">ACIGW0_02855</name>
</gene>
<comment type="caution">
    <text evidence="9">The sequence shown here is derived from an EMBL/GenBank/DDBJ whole genome shotgun (WGS) entry which is preliminary data.</text>
</comment>
<evidence type="ECO:0000259" key="8">
    <source>
        <dbReference type="Pfam" id="PF13193"/>
    </source>
</evidence>
<evidence type="ECO:0000256" key="2">
    <source>
        <dbReference type="ARBA" id="ARBA00005005"/>
    </source>
</evidence>
<evidence type="ECO:0000313" key="10">
    <source>
        <dbReference type="Proteomes" id="UP001614391"/>
    </source>
</evidence>
<accession>A0ABW8CN89</accession>
<dbReference type="Pfam" id="PF13193">
    <property type="entry name" value="AMP-binding_C"/>
    <property type="match status" value="1"/>
</dbReference>